<sequence length="19" mass="2305">MFESHIFSKLNPVQYLYST</sequence>
<reference evidence="1" key="2">
    <citation type="journal article" date="2015" name="Fish Shellfish Immunol.">
        <title>Early steps in the European eel (Anguilla anguilla)-Vibrio vulnificus interaction in the gills: Role of the RtxA13 toxin.</title>
        <authorList>
            <person name="Callol A."/>
            <person name="Pajuelo D."/>
            <person name="Ebbesson L."/>
            <person name="Teles M."/>
            <person name="MacKenzie S."/>
            <person name="Amaro C."/>
        </authorList>
    </citation>
    <scope>NUCLEOTIDE SEQUENCE</scope>
</reference>
<dbReference type="EMBL" id="GBXM01068817">
    <property type="protein sequence ID" value="JAH39760.1"/>
    <property type="molecule type" value="Transcribed_RNA"/>
</dbReference>
<accession>A0A0E9SGH4</accession>
<organism evidence="1">
    <name type="scientific">Anguilla anguilla</name>
    <name type="common">European freshwater eel</name>
    <name type="synonym">Muraena anguilla</name>
    <dbReference type="NCBI Taxonomy" id="7936"/>
    <lineage>
        <taxon>Eukaryota</taxon>
        <taxon>Metazoa</taxon>
        <taxon>Chordata</taxon>
        <taxon>Craniata</taxon>
        <taxon>Vertebrata</taxon>
        <taxon>Euteleostomi</taxon>
        <taxon>Actinopterygii</taxon>
        <taxon>Neopterygii</taxon>
        <taxon>Teleostei</taxon>
        <taxon>Anguilliformes</taxon>
        <taxon>Anguillidae</taxon>
        <taxon>Anguilla</taxon>
    </lineage>
</organism>
<protein>
    <submittedName>
        <fullName evidence="1">Uncharacterized protein</fullName>
    </submittedName>
</protein>
<name>A0A0E9SGH4_ANGAN</name>
<reference evidence="1" key="1">
    <citation type="submission" date="2014-11" db="EMBL/GenBank/DDBJ databases">
        <authorList>
            <person name="Amaro Gonzalez C."/>
        </authorList>
    </citation>
    <scope>NUCLEOTIDE SEQUENCE</scope>
</reference>
<evidence type="ECO:0000313" key="1">
    <source>
        <dbReference type="EMBL" id="JAH39760.1"/>
    </source>
</evidence>
<dbReference type="AlphaFoldDB" id="A0A0E9SGH4"/>
<proteinExistence type="predicted"/>